<dbReference type="Gene3D" id="1.10.287.130">
    <property type="match status" value="1"/>
</dbReference>
<dbReference type="EMBL" id="CP003093">
    <property type="protein sequence ID" value="AER56088.1"/>
    <property type="molecule type" value="Genomic_DNA"/>
</dbReference>
<evidence type="ECO:0000256" key="8">
    <source>
        <dbReference type="ARBA" id="ARBA00022989"/>
    </source>
</evidence>
<dbReference type="PANTHER" id="PTHR45436">
    <property type="entry name" value="SENSOR HISTIDINE KINASE YKOH"/>
    <property type="match status" value="1"/>
</dbReference>
<dbReference type="SMART" id="SM00387">
    <property type="entry name" value="HATPase_c"/>
    <property type="match status" value="1"/>
</dbReference>
<reference evidence="13 14" key="1">
    <citation type="journal article" date="2012" name="J. Bacteriol.">
        <title>Complete Genome Sequence of the BTEX-Degrading Bacterium Pseudoxanthomonas spadix BD-a59.</title>
        <authorList>
            <person name="Lee S.H."/>
            <person name="Jin H.M."/>
            <person name="Lee H.J."/>
            <person name="Kim J.M."/>
            <person name="Jeon C.O."/>
        </authorList>
    </citation>
    <scope>NUCLEOTIDE SEQUENCE [LARGE SCALE GENOMIC DNA]</scope>
    <source>
        <strain evidence="13 14">BD-a59</strain>
    </source>
</reference>
<keyword evidence="9" id="KW-0902">Two-component regulatory system</keyword>
<evidence type="ECO:0000256" key="10">
    <source>
        <dbReference type="ARBA" id="ARBA00023136"/>
    </source>
</evidence>
<dbReference type="InterPro" id="IPR036890">
    <property type="entry name" value="HATPase_C_sf"/>
</dbReference>
<dbReference type="Proteomes" id="UP000005870">
    <property type="component" value="Chromosome"/>
</dbReference>
<feature type="transmembrane region" description="Helical" evidence="11">
    <location>
        <begin position="6"/>
        <end position="28"/>
    </location>
</feature>
<dbReference type="SMART" id="SM00388">
    <property type="entry name" value="HisKA"/>
    <property type="match status" value="1"/>
</dbReference>
<dbReference type="EC" id="2.7.13.3" evidence="3"/>
<protein>
    <recommendedName>
        <fullName evidence="3">histidine kinase</fullName>
        <ecNumber evidence="3">2.7.13.3</ecNumber>
    </recommendedName>
</protein>
<dbReference type="GO" id="GO:0005886">
    <property type="term" value="C:plasma membrane"/>
    <property type="evidence" value="ECO:0007669"/>
    <property type="project" value="TreeGrafter"/>
</dbReference>
<keyword evidence="8 11" id="KW-1133">Transmembrane helix</keyword>
<dbReference type="eggNOG" id="COG0642">
    <property type="taxonomic scope" value="Bacteria"/>
</dbReference>
<dbReference type="GO" id="GO:0000155">
    <property type="term" value="F:phosphorelay sensor kinase activity"/>
    <property type="evidence" value="ECO:0007669"/>
    <property type="project" value="InterPro"/>
</dbReference>
<accession>G7UT23</accession>
<comment type="catalytic activity">
    <reaction evidence="1">
        <text>ATP + protein L-histidine = ADP + protein N-phospho-L-histidine.</text>
        <dbReference type="EC" id="2.7.13.3"/>
    </reaction>
</comment>
<dbReference type="Pfam" id="PF00512">
    <property type="entry name" value="HisKA"/>
    <property type="match status" value="1"/>
</dbReference>
<evidence type="ECO:0000256" key="2">
    <source>
        <dbReference type="ARBA" id="ARBA00004141"/>
    </source>
</evidence>
<dbReference type="OrthoDB" id="9809766at2"/>
<dbReference type="SUPFAM" id="SSF47384">
    <property type="entry name" value="Homodimeric domain of signal transducing histidine kinase"/>
    <property type="match status" value="1"/>
</dbReference>
<sequence length="451" mass="49011">MHRQLAVGLALSIGCVFGVLFLALDYWIDREIYQRMDLALLERAGAVGRVLQEQDLRELERLMPEYESERHTEFFTVFDAHGRSLLLSPNSAGSALSMGPEGSGTPRYFDLVLPDGHAGRALATRLPSRSADAAPRVLVVATERENWDRTEGRIHFALLGGIVLALVLAVGLGLLVVRHVITLLYRAGARVAALDAEAPMQPIGDEFPSELKPFAEAFNTGLQRLYAAIARERRFARDVAHELRTPLAEIRASAEAALADADPAQARRSLHAAVQASTRMQRSVDALLLLARLESGQAAIAPDPLDLADLVAGLVAALHELALSRAITVHTELPPSAWVQSDLGIVERIVSNLLRNALEYSPEGGQVVCRVRRESAGWLLIIDNPAPDLEAADLEHFGHRFWRKHPEGGTAHHAGLGLALTHGLAQALALPLRFDLDGGRLSVRLGPWPAL</sequence>
<evidence type="ECO:0000313" key="14">
    <source>
        <dbReference type="Proteomes" id="UP000005870"/>
    </source>
</evidence>
<dbReference type="InterPro" id="IPR005467">
    <property type="entry name" value="His_kinase_dom"/>
</dbReference>
<keyword evidence="10 11" id="KW-0472">Membrane</keyword>
<comment type="subcellular location">
    <subcellularLocation>
        <location evidence="2">Membrane</location>
        <topology evidence="2">Multi-pass membrane protein</topology>
    </subcellularLocation>
</comment>
<evidence type="ECO:0000256" key="5">
    <source>
        <dbReference type="ARBA" id="ARBA00022679"/>
    </source>
</evidence>
<evidence type="ECO:0000256" key="11">
    <source>
        <dbReference type="SAM" id="Phobius"/>
    </source>
</evidence>
<keyword evidence="7 13" id="KW-0418">Kinase</keyword>
<dbReference type="STRING" id="1045855.DSC_07185"/>
<gene>
    <name evidence="13" type="ordered locus">DSC_07185</name>
</gene>
<feature type="transmembrane region" description="Helical" evidence="11">
    <location>
        <begin position="154"/>
        <end position="177"/>
    </location>
</feature>
<dbReference type="InterPro" id="IPR003594">
    <property type="entry name" value="HATPase_dom"/>
</dbReference>
<evidence type="ECO:0000256" key="4">
    <source>
        <dbReference type="ARBA" id="ARBA00022553"/>
    </source>
</evidence>
<keyword evidence="5" id="KW-0808">Transferase</keyword>
<organism evidence="13 14">
    <name type="scientific">Pseudoxanthomonas spadix (strain BD-a59)</name>
    <dbReference type="NCBI Taxonomy" id="1045855"/>
    <lineage>
        <taxon>Bacteria</taxon>
        <taxon>Pseudomonadati</taxon>
        <taxon>Pseudomonadota</taxon>
        <taxon>Gammaproteobacteria</taxon>
        <taxon>Lysobacterales</taxon>
        <taxon>Lysobacteraceae</taxon>
        <taxon>Pseudoxanthomonas</taxon>
    </lineage>
</organism>
<dbReference type="PROSITE" id="PS51257">
    <property type="entry name" value="PROKAR_LIPOPROTEIN"/>
    <property type="match status" value="1"/>
</dbReference>
<evidence type="ECO:0000313" key="13">
    <source>
        <dbReference type="EMBL" id="AER56088.1"/>
    </source>
</evidence>
<dbReference type="Gene3D" id="3.30.565.10">
    <property type="entry name" value="Histidine kinase-like ATPase, C-terminal domain"/>
    <property type="match status" value="1"/>
</dbReference>
<name>G7UT23_PSEUP</name>
<feature type="domain" description="Histidine kinase" evidence="12">
    <location>
        <begin position="238"/>
        <end position="451"/>
    </location>
</feature>
<dbReference type="Pfam" id="PF02518">
    <property type="entry name" value="HATPase_c"/>
    <property type="match status" value="1"/>
</dbReference>
<keyword evidence="14" id="KW-1185">Reference proteome</keyword>
<keyword evidence="6 11" id="KW-0812">Transmembrane</keyword>
<dbReference type="PROSITE" id="PS50109">
    <property type="entry name" value="HIS_KIN"/>
    <property type="match status" value="1"/>
</dbReference>
<evidence type="ECO:0000256" key="1">
    <source>
        <dbReference type="ARBA" id="ARBA00000085"/>
    </source>
</evidence>
<evidence type="ECO:0000259" key="12">
    <source>
        <dbReference type="PROSITE" id="PS50109"/>
    </source>
</evidence>
<evidence type="ECO:0000256" key="3">
    <source>
        <dbReference type="ARBA" id="ARBA00012438"/>
    </source>
</evidence>
<keyword evidence="4" id="KW-0597">Phosphoprotein</keyword>
<dbReference type="CDD" id="cd00082">
    <property type="entry name" value="HisKA"/>
    <property type="match status" value="1"/>
</dbReference>
<evidence type="ECO:0000256" key="6">
    <source>
        <dbReference type="ARBA" id="ARBA00022692"/>
    </source>
</evidence>
<dbReference type="SUPFAM" id="SSF55874">
    <property type="entry name" value="ATPase domain of HSP90 chaperone/DNA topoisomerase II/histidine kinase"/>
    <property type="match status" value="1"/>
</dbReference>
<evidence type="ECO:0000256" key="9">
    <source>
        <dbReference type="ARBA" id="ARBA00023012"/>
    </source>
</evidence>
<dbReference type="KEGG" id="psd:DSC_07185"/>
<dbReference type="AlphaFoldDB" id="G7UT23"/>
<proteinExistence type="predicted"/>
<dbReference type="HOGENOM" id="CLU_000445_89_37_6"/>
<dbReference type="InterPro" id="IPR036097">
    <property type="entry name" value="HisK_dim/P_sf"/>
</dbReference>
<dbReference type="PANTHER" id="PTHR45436:SF15">
    <property type="entry name" value="SENSOR HISTIDINE KINASE CUSS"/>
    <property type="match status" value="1"/>
</dbReference>
<evidence type="ECO:0000256" key="7">
    <source>
        <dbReference type="ARBA" id="ARBA00022777"/>
    </source>
</evidence>
<dbReference type="InterPro" id="IPR050428">
    <property type="entry name" value="TCS_sensor_his_kinase"/>
</dbReference>
<dbReference type="InterPro" id="IPR003661">
    <property type="entry name" value="HisK_dim/P_dom"/>
</dbReference>